<dbReference type="InterPro" id="IPR000270">
    <property type="entry name" value="PB1_dom"/>
</dbReference>
<evidence type="ECO:0000256" key="13">
    <source>
        <dbReference type="ARBA" id="ARBA00065946"/>
    </source>
</evidence>
<evidence type="ECO:0000256" key="8">
    <source>
        <dbReference type="ARBA" id="ARBA00022843"/>
    </source>
</evidence>
<keyword evidence="3" id="KW-0963">Cytoplasm</keyword>
<evidence type="ECO:0000256" key="7">
    <source>
        <dbReference type="ARBA" id="ARBA00022833"/>
    </source>
</evidence>
<dbReference type="FunFam" id="1.10.8.10:FF:000033">
    <property type="entry name" value="Next to BRCA1 gene 1 protein"/>
    <property type="match status" value="1"/>
</dbReference>
<dbReference type="PANTHER" id="PTHR20930:SF2">
    <property type="entry name" value="NEXT TO BRCA1 GENE 1 PROTEIN"/>
    <property type="match status" value="1"/>
</dbReference>
<feature type="domain" description="ZZ-type" evidence="20">
    <location>
        <begin position="199"/>
        <end position="251"/>
    </location>
</feature>
<dbReference type="InterPro" id="IPR015940">
    <property type="entry name" value="UBA"/>
</dbReference>
<evidence type="ECO:0000256" key="5">
    <source>
        <dbReference type="ARBA" id="ARBA00022723"/>
    </source>
</evidence>
<comment type="subcellular location">
    <subcellularLocation>
        <location evidence="11">Cytoplasm</location>
        <location evidence="11">Myofibril</location>
        <location evidence="11">Sarcomere</location>
        <location evidence="11">M line</location>
    </subcellularLocation>
    <subcellularLocation>
        <location evidence="2">Cytoplasmic vesicle</location>
        <location evidence="2">Autophagosome</location>
    </subcellularLocation>
    <subcellularLocation>
        <location evidence="1">Lysosome</location>
    </subcellularLocation>
</comment>
<evidence type="ECO:0000313" key="21">
    <source>
        <dbReference type="Ensembl" id="ENSCHIP00010021135.1"/>
    </source>
</evidence>
<keyword evidence="5" id="KW-0479">Metal-binding</keyword>
<reference evidence="21" key="1">
    <citation type="submission" date="2019-03" db="EMBL/GenBank/DDBJ databases">
        <title>Genome sequencing and reference-guided assembly of Black Bengal Goat (Capra hircus).</title>
        <authorList>
            <person name="Siddiki A.Z."/>
            <person name="Baten A."/>
            <person name="Billah M."/>
            <person name="Alam M.A.U."/>
            <person name="Shawrob K.S.M."/>
            <person name="Saha S."/>
            <person name="Chowdhury M."/>
            <person name="Rahman A.H."/>
            <person name="Stear M."/>
            <person name="Miah G."/>
            <person name="Das G.B."/>
            <person name="Hossain M.M."/>
            <person name="Kumkum M."/>
            <person name="Islam M.S."/>
            <person name="Mollah A.M."/>
            <person name="Ahsan A."/>
            <person name="Tusar F."/>
            <person name="Khan M.K.I."/>
        </authorList>
    </citation>
    <scope>NUCLEOTIDE SEQUENCE [LARGE SCALE GENOMIC DNA]</scope>
</reference>
<dbReference type="Pfam" id="PF16158">
    <property type="entry name" value="N_BRCA1_IG"/>
    <property type="match status" value="1"/>
</dbReference>
<dbReference type="GO" id="GO:0005778">
    <property type="term" value="C:peroxisomal membrane"/>
    <property type="evidence" value="ECO:0007669"/>
    <property type="project" value="UniProtKB-ARBA"/>
</dbReference>
<dbReference type="GO" id="GO:0000407">
    <property type="term" value="C:phagophore assembly site"/>
    <property type="evidence" value="ECO:0007669"/>
    <property type="project" value="TreeGrafter"/>
</dbReference>
<dbReference type="SMART" id="SM00666">
    <property type="entry name" value="PB1"/>
    <property type="match status" value="1"/>
</dbReference>
<keyword evidence="9" id="KW-0458">Lysosome</keyword>
<dbReference type="FunFam" id="3.30.60.90:FF:000007">
    <property type="entry name" value="Next to BRCA1 gene 1 protein"/>
    <property type="match status" value="1"/>
</dbReference>
<dbReference type="GO" id="GO:0031410">
    <property type="term" value="C:cytoplasmic vesicle"/>
    <property type="evidence" value="ECO:0007669"/>
    <property type="project" value="UniProtKB-KW"/>
</dbReference>
<dbReference type="SMART" id="SM00291">
    <property type="entry name" value="ZnF_ZZ"/>
    <property type="match status" value="1"/>
</dbReference>
<dbReference type="Gene3D" id="3.10.20.90">
    <property type="entry name" value="Phosphatidylinositol 3-kinase Catalytic Subunit, Chain A, domain 1"/>
    <property type="match status" value="1"/>
</dbReference>
<dbReference type="SUPFAM" id="SSF57850">
    <property type="entry name" value="RING/U-box"/>
    <property type="match status" value="1"/>
</dbReference>
<feature type="compositionally biased region" description="Basic and acidic residues" evidence="18">
    <location>
        <begin position="132"/>
        <end position="142"/>
    </location>
</feature>
<dbReference type="CDD" id="cd02340">
    <property type="entry name" value="ZZ_NBR1_like"/>
    <property type="match status" value="1"/>
</dbReference>
<evidence type="ECO:0000256" key="2">
    <source>
        <dbReference type="ARBA" id="ARBA00004419"/>
    </source>
</evidence>
<dbReference type="InterPro" id="IPR056893">
    <property type="entry name" value="UBA_Nbr1_C"/>
</dbReference>
<dbReference type="GO" id="GO:0008270">
    <property type="term" value="F:zinc ion binding"/>
    <property type="evidence" value="ECO:0007669"/>
    <property type="project" value="UniProtKB-KW"/>
</dbReference>
<name>A0A8C2PM32_CAPHI</name>
<dbReference type="Pfam" id="PF00564">
    <property type="entry name" value="PB1"/>
    <property type="match status" value="1"/>
</dbReference>
<evidence type="ECO:0000256" key="17">
    <source>
        <dbReference type="SAM" id="Coils"/>
    </source>
</evidence>
<evidence type="ECO:0000259" key="19">
    <source>
        <dbReference type="PROSITE" id="PS50030"/>
    </source>
</evidence>
<dbReference type="Gene3D" id="1.10.8.10">
    <property type="entry name" value="DNA helicase RuvA subunit, C-terminal domain"/>
    <property type="match status" value="1"/>
</dbReference>
<feature type="coiled-coil region" evidence="17">
    <location>
        <begin position="584"/>
        <end position="614"/>
    </location>
</feature>
<dbReference type="PROSITE" id="PS50030">
    <property type="entry name" value="UBA"/>
    <property type="match status" value="1"/>
</dbReference>
<feature type="compositionally biased region" description="Polar residues" evidence="18">
    <location>
        <begin position="640"/>
        <end position="649"/>
    </location>
</feature>
<evidence type="ECO:0000256" key="14">
    <source>
        <dbReference type="ARBA" id="ARBA00068689"/>
    </source>
</evidence>
<dbReference type="SUPFAM" id="SSF54277">
    <property type="entry name" value="CAD &amp; PB1 domains"/>
    <property type="match status" value="1"/>
</dbReference>
<evidence type="ECO:0000256" key="4">
    <source>
        <dbReference type="ARBA" id="ARBA00022553"/>
    </source>
</evidence>
<feature type="domain" description="UBA" evidence="19">
    <location>
        <begin position="808"/>
        <end position="852"/>
    </location>
</feature>
<feature type="coiled-coil region" evidence="17">
    <location>
        <begin position="282"/>
        <end position="316"/>
    </location>
</feature>
<evidence type="ECO:0000256" key="16">
    <source>
        <dbReference type="PROSITE-ProRule" id="PRU00228"/>
    </source>
</evidence>
<evidence type="ECO:0000256" key="1">
    <source>
        <dbReference type="ARBA" id="ARBA00004371"/>
    </source>
</evidence>
<dbReference type="GO" id="GO:0005764">
    <property type="term" value="C:lysosome"/>
    <property type="evidence" value="ECO:0007669"/>
    <property type="project" value="UniProtKB-SubCell"/>
</dbReference>
<evidence type="ECO:0000256" key="15">
    <source>
        <dbReference type="ARBA" id="ARBA00083062"/>
    </source>
</evidence>
<keyword evidence="6 16" id="KW-0863">Zinc-finger</keyword>
<organism evidence="21">
    <name type="scientific">Capra hircus</name>
    <name type="common">Goat</name>
    <dbReference type="NCBI Taxonomy" id="9925"/>
    <lineage>
        <taxon>Eukaryota</taxon>
        <taxon>Metazoa</taxon>
        <taxon>Chordata</taxon>
        <taxon>Craniata</taxon>
        <taxon>Vertebrata</taxon>
        <taxon>Euteleostomi</taxon>
        <taxon>Mammalia</taxon>
        <taxon>Eutheria</taxon>
        <taxon>Laurasiatheria</taxon>
        <taxon>Artiodactyla</taxon>
        <taxon>Ruminantia</taxon>
        <taxon>Pecora</taxon>
        <taxon>Bovidae</taxon>
        <taxon>Caprinae</taxon>
        <taxon>Capra</taxon>
    </lineage>
</organism>
<reference evidence="21" key="2">
    <citation type="submission" date="2025-08" db="UniProtKB">
        <authorList>
            <consortium name="Ensembl"/>
        </authorList>
    </citation>
    <scope>IDENTIFICATION</scope>
</reference>
<evidence type="ECO:0000256" key="11">
    <source>
        <dbReference type="ARBA" id="ARBA00037833"/>
    </source>
</evidence>
<dbReference type="PROSITE" id="PS50135">
    <property type="entry name" value="ZF_ZZ_2"/>
    <property type="match status" value="1"/>
</dbReference>
<dbReference type="GO" id="GO:0016236">
    <property type="term" value="P:macroautophagy"/>
    <property type="evidence" value="ECO:0007669"/>
    <property type="project" value="TreeGrafter"/>
</dbReference>
<dbReference type="CDD" id="cd14319">
    <property type="entry name" value="UBA_NBR1"/>
    <property type="match status" value="1"/>
</dbReference>
<dbReference type="GO" id="GO:0070013">
    <property type="term" value="C:intracellular organelle lumen"/>
    <property type="evidence" value="ECO:0007669"/>
    <property type="project" value="UniProtKB-ARBA"/>
</dbReference>
<keyword evidence="8" id="KW-0832">Ubl conjugation</keyword>
<keyword evidence="10" id="KW-0968">Cytoplasmic vesicle</keyword>
<dbReference type="InterPro" id="IPR043145">
    <property type="entry name" value="Znf_ZZ_sf"/>
</dbReference>
<dbReference type="Pfam" id="PF24932">
    <property type="entry name" value="UBA_NBR1_C"/>
    <property type="match status" value="1"/>
</dbReference>
<dbReference type="Ensembl" id="ENSCHIT00010029771.1">
    <property type="protein sequence ID" value="ENSCHIP00010021135.1"/>
    <property type="gene ID" value="ENSCHIG00010015515.1"/>
</dbReference>
<dbReference type="InterPro" id="IPR013783">
    <property type="entry name" value="Ig-like_fold"/>
</dbReference>
<keyword evidence="7" id="KW-0862">Zinc</keyword>
<protein>
    <recommendedName>
        <fullName evidence="14">Next to BRCA1 gene 1 protein</fullName>
    </recommendedName>
    <alternativeName>
        <fullName evidence="15">Neighbor of BRCA1 gene 1 protein</fullName>
    </alternativeName>
</protein>
<keyword evidence="4" id="KW-0597">Phosphoprotein</keyword>
<dbReference type="Gene3D" id="2.60.40.10">
    <property type="entry name" value="Immunoglobulins"/>
    <property type="match status" value="1"/>
</dbReference>
<evidence type="ECO:0000256" key="12">
    <source>
        <dbReference type="ARBA" id="ARBA00053585"/>
    </source>
</evidence>
<dbReference type="Gene3D" id="3.30.60.90">
    <property type="match status" value="1"/>
</dbReference>
<sequence>MEPQVTLNVTFKNETQSFLVSDPGNTTWADVEAMVKVSFDLNTIQIKYLDEENEEVKYILMAVKQGNQLQMQVHEGYCVVEEAPPPIGTEKRPVARTGKKPLAHYSSLVRVLGSDMKTPEDPATQQLPPARRNPDQPQDRPPDWFTSYLETFREQVVKETVEKLEQKLHEKLVLQHPSLGSFSMPVSEETLFLPENQFSWHIACSSCQRSIVGVRYQCSLCSSYNICEDCESGPYAHDSNHVLLKLRRPVVGSSEPFSHSRFSTPRLPAALEQARLQKQVDKNFLKAEKQRLRAEKKQRKAEVKELKKQLKLHRKIHLWNSLHGLQNPKSPLGRPEIFPKKCECEVVEMAECLTDKLSFSCYYSFQLKFMWGNLTLASTEKKDVLVPCLKAGHVGVVSVEFIAPTLEGTYTSHWRLSHKGQQFGPRVWCSIIVDPFPSTESPDNSEKSMISSSRGDDLTCQQEEAFLGKEEILPGETTEQTEGTGTHIPQKAKSAANMTPCMSPLPHDSPLIEKPGLGQIQEESEGAGFKALPDSTVSVKKKAENFVCETVIRSLTLDAAPDHKPPWRQKSPQMKFALPEEGPLADEREEIVQIAEEEAVVEEEDELKDEVRSQSSASSEDYIIILPECFDTSRPLGDSMYSSALSQPSLERGAEGEPGIEAGQEPVEAGERPPGGDNQPQGHNINDILMTSQTLDTVPLTPEVVGPPPQLPRSPPSAQHHGSPGVDLPVTVPEVSSVPGQIREELRGSSGLVNSRPKSYDHSRHHHHHHHHGNSIAGGLVKGALSVAASAYKALFAGPPVTAQPVVSEDQTAALMAHLFEMGFCDRQLNLRLLNKHNYNILQVVIELLQVNNKGWYSHCY</sequence>
<dbReference type="AlphaFoldDB" id="A0A8C2PM32"/>
<dbReference type="GO" id="GO:0031430">
    <property type="term" value="C:M band"/>
    <property type="evidence" value="ECO:0007669"/>
    <property type="project" value="UniProtKB-SubCell"/>
</dbReference>
<feature type="compositionally biased region" description="Basic residues" evidence="18">
    <location>
        <begin position="763"/>
        <end position="773"/>
    </location>
</feature>
<dbReference type="PROSITE" id="PS01357">
    <property type="entry name" value="ZF_ZZ_1"/>
    <property type="match status" value="1"/>
</dbReference>
<dbReference type="FunFam" id="3.10.20.90:FF:000292">
    <property type="entry name" value="Next to BRCA1 gene 1 protein"/>
    <property type="match status" value="1"/>
</dbReference>
<keyword evidence="17" id="KW-0175">Coiled coil</keyword>
<dbReference type="InterPro" id="IPR009060">
    <property type="entry name" value="UBA-like_sf"/>
</dbReference>
<evidence type="ECO:0000256" key="3">
    <source>
        <dbReference type="ARBA" id="ARBA00022490"/>
    </source>
</evidence>
<dbReference type="InterPro" id="IPR032350">
    <property type="entry name" value="Nbr1_FW"/>
</dbReference>
<feature type="region of interest" description="Disordered" evidence="18">
    <location>
        <begin position="113"/>
        <end position="143"/>
    </location>
</feature>
<dbReference type="GO" id="GO:0043130">
    <property type="term" value="F:ubiquitin binding"/>
    <property type="evidence" value="ECO:0007669"/>
    <property type="project" value="TreeGrafter"/>
</dbReference>
<dbReference type="SUPFAM" id="SSF46934">
    <property type="entry name" value="UBA-like"/>
    <property type="match status" value="1"/>
</dbReference>
<dbReference type="InterPro" id="IPR000433">
    <property type="entry name" value="Znf_ZZ"/>
</dbReference>
<evidence type="ECO:0000256" key="6">
    <source>
        <dbReference type="ARBA" id="ARBA00022771"/>
    </source>
</evidence>
<accession>A0A8C2PM32</accession>
<proteinExistence type="predicted"/>
<feature type="compositionally biased region" description="Pro residues" evidence="18">
    <location>
        <begin position="705"/>
        <end position="715"/>
    </location>
</feature>
<comment type="subunit">
    <text evidence="13">Homooligomer and heterooligomer. Interacts with TRIM55. Interacts with titin/TTN. Interacts with RNF29, USP8, MAP1LC3A, MAP1LC3B, MAP1LC3C, GABARAP, GABARAPL1 and GABARAPL2. Binds to ubiquitin and ubiquitinated proteins. Interacts with SQSTM1. Interacts with TAX1BP1. Interacts with IRF3; this interaction mediates autophagic degradation of IRF3. Interacts with IL12A and IL12B.</text>
</comment>
<dbReference type="FunFam" id="2.60.40.10:FF:000199">
    <property type="entry name" value="next to BRCA1 gene 1 protein-like"/>
    <property type="match status" value="1"/>
</dbReference>
<dbReference type="CDD" id="cd14947">
    <property type="entry name" value="NBR1_like"/>
    <property type="match status" value="1"/>
</dbReference>
<dbReference type="PANTHER" id="PTHR20930">
    <property type="entry name" value="OVARIAN CARCINOMA ANTIGEN CA125-RELATED"/>
    <property type="match status" value="1"/>
</dbReference>
<feature type="region of interest" description="Disordered" evidence="18">
    <location>
        <begin position="699"/>
        <end position="775"/>
    </location>
</feature>
<feature type="region of interest" description="Disordered" evidence="18">
    <location>
        <begin position="640"/>
        <end position="685"/>
    </location>
</feature>
<dbReference type="GO" id="GO:0005776">
    <property type="term" value="C:autophagosome"/>
    <property type="evidence" value="ECO:0007669"/>
    <property type="project" value="UniProtKB-SubCell"/>
</dbReference>
<evidence type="ECO:0000256" key="18">
    <source>
        <dbReference type="SAM" id="MobiDB-lite"/>
    </source>
</evidence>
<comment type="function">
    <text evidence="12">Ubiquitin-binding autophagy adapter that participates in different processes including host defense or intracellular homeostasis. Possesses a double function during the selective autophagy by acting as a shuttle bringing ubiquitinated proteins to autophagosomes and also by participating in the formation of protein aggregates. Plays a role in the regulation of the innate immune response by modulating type I interferon production and targeting ubiquitinated IRF3 for autophagic degradation. In response to oxidative stress, promotes an increase in SQSTM1 levels, phosphorylation, and body formation by preventing its autophagic degradation. In turn, activates the KEAP1-NRF2/NFE2L2 antioxidant pathway. Also plays non-autophagy role by mediating the shuttle of IL-12 to late endosome for subsequent secretion.</text>
</comment>
<dbReference type="Pfam" id="PF00569">
    <property type="entry name" value="ZZ"/>
    <property type="match status" value="1"/>
</dbReference>
<evidence type="ECO:0000259" key="20">
    <source>
        <dbReference type="PROSITE" id="PS50135"/>
    </source>
</evidence>
<evidence type="ECO:0000256" key="9">
    <source>
        <dbReference type="ARBA" id="ARBA00023228"/>
    </source>
</evidence>
<evidence type="ECO:0000256" key="10">
    <source>
        <dbReference type="ARBA" id="ARBA00023329"/>
    </source>
</evidence>